<protein>
    <submittedName>
        <fullName evidence="2">Uncharacterized protein</fullName>
    </submittedName>
</protein>
<accession>A0A1I5UM25</accession>
<feature type="transmembrane region" description="Helical" evidence="1">
    <location>
        <begin position="7"/>
        <end position="23"/>
    </location>
</feature>
<organism evidence="2 3">
    <name type="scientific">Psychrobacillus psychrotolerans</name>
    <dbReference type="NCBI Taxonomy" id="126156"/>
    <lineage>
        <taxon>Bacteria</taxon>
        <taxon>Bacillati</taxon>
        <taxon>Bacillota</taxon>
        <taxon>Bacilli</taxon>
        <taxon>Bacillales</taxon>
        <taxon>Bacillaceae</taxon>
        <taxon>Psychrobacillus</taxon>
    </lineage>
</organism>
<keyword evidence="1" id="KW-0472">Membrane</keyword>
<dbReference type="STRING" id="126156.SAMN05421670_0449"/>
<dbReference type="EMBL" id="FOXU01000001">
    <property type="protein sequence ID" value="SFP96282.1"/>
    <property type="molecule type" value="Genomic_DNA"/>
</dbReference>
<proteinExistence type="predicted"/>
<evidence type="ECO:0000256" key="1">
    <source>
        <dbReference type="SAM" id="Phobius"/>
    </source>
</evidence>
<name>A0A1I5UM25_9BACI</name>
<keyword evidence="1" id="KW-1133">Transmembrane helix</keyword>
<evidence type="ECO:0000313" key="2">
    <source>
        <dbReference type="EMBL" id="SFP96282.1"/>
    </source>
</evidence>
<sequence length="60" mass="7380">MFKKSIEYSLMYFVVSTLWQLVVNGEIRWIDNIMICIIIFLILMIYEWSKKPYNWNKGKQ</sequence>
<reference evidence="3" key="1">
    <citation type="submission" date="2016-10" db="EMBL/GenBank/DDBJ databases">
        <authorList>
            <person name="Varghese N."/>
            <person name="Submissions S."/>
        </authorList>
    </citation>
    <scope>NUCLEOTIDE SEQUENCE [LARGE SCALE GENOMIC DNA]</scope>
    <source>
        <strain evidence="3">DSM 11706</strain>
    </source>
</reference>
<evidence type="ECO:0000313" key="3">
    <source>
        <dbReference type="Proteomes" id="UP000198734"/>
    </source>
</evidence>
<gene>
    <name evidence="2" type="ORF">SAMN05421670_0449</name>
</gene>
<dbReference type="AlphaFoldDB" id="A0A1I5UM25"/>
<keyword evidence="3" id="KW-1185">Reference proteome</keyword>
<dbReference type="Proteomes" id="UP000198734">
    <property type="component" value="Unassembled WGS sequence"/>
</dbReference>
<feature type="transmembrane region" description="Helical" evidence="1">
    <location>
        <begin position="29"/>
        <end position="49"/>
    </location>
</feature>
<keyword evidence="1" id="KW-0812">Transmembrane</keyword>